<dbReference type="InterPro" id="IPR010982">
    <property type="entry name" value="Lambda_DNA-bd_dom_sf"/>
</dbReference>
<sequence>MNMKDLRQRVGKRPEEIAVEMGVAVSTVHNWDQLRSVPRMTAAGFKKLMTAYECTLDELIEAERLAKK</sequence>
<comment type="caution">
    <text evidence="1">The sequence shown here is derived from an EMBL/GenBank/DDBJ whole genome shotgun (WGS) entry which is preliminary data.</text>
</comment>
<dbReference type="SUPFAM" id="SSF47413">
    <property type="entry name" value="lambda repressor-like DNA-binding domains"/>
    <property type="match status" value="1"/>
</dbReference>
<evidence type="ECO:0000313" key="1">
    <source>
        <dbReference type="EMBL" id="NEZ57188.1"/>
    </source>
</evidence>
<accession>A0A6M0RLQ7</accession>
<gene>
    <name evidence="1" type="ORF">DXZ20_16185</name>
</gene>
<evidence type="ECO:0000313" key="2">
    <source>
        <dbReference type="Proteomes" id="UP000481033"/>
    </source>
</evidence>
<dbReference type="AlphaFoldDB" id="A0A6M0RLQ7"/>
<name>A0A6M0RLQ7_9CYAN</name>
<reference evidence="1 2" key="1">
    <citation type="journal article" date="2020" name="Microb. Ecol.">
        <title>Ecogenomics of the Marine Benthic Filamentous Cyanobacterium Adonisia.</title>
        <authorList>
            <person name="Walter J.M."/>
            <person name="Coutinho F.H."/>
            <person name="Leomil L."/>
            <person name="Hargreaves P.I."/>
            <person name="Campeao M.E."/>
            <person name="Vieira V.V."/>
            <person name="Silva B.S."/>
            <person name="Fistarol G.O."/>
            <person name="Salomon P.S."/>
            <person name="Sawabe T."/>
            <person name="Mino S."/>
            <person name="Hosokawa M."/>
            <person name="Miyashita H."/>
            <person name="Maruyama F."/>
            <person name="van Verk M.C."/>
            <person name="Dutilh B.E."/>
            <person name="Thompson C.C."/>
            <person name="Thompson F.L."/>
        </authorList>
    </citation>
    <scope>NUCLEOTIDE SEQUENCE [LARGE SCALE GENOMIC DNA]</scope>
    <source>
        <strain evidence="1 2">CCMR0081</strain>
    </source>
</reference>
<organism evidence="1 2">
    <name type="scientific">Adonisia turfae CCMR0081</name>
    <dbReference type="NCBI Taxonomy" id="2292702"/>
    <lineage>
        <taxon>Bacteria</taxon>
        <taxon>Bacillati</taxon>
        <taxon>Cyanobacteriota</taxon>
        <taxon>Adonisia</taxon>
        <taxon>Adonisia turfae</taxon>
    </lineage>
</organism>
<dbReference type="CDD" id="cd00093">
    <property type="entry name" value="HTH_XRE"/>
    <property type="match status" value="1"/>
</dbReference>
<dbReference type="EMBL" id="QXHD01000004">
    <property type="protein sequence ID" value="NEZ57188.1"/>
    <property type="molecule type" value="Genomic_DNA"/>
</dbReference>
<dbReference type="Gene3D" id="1.10.260.40">
    <property type="entry name" value="lambda repressor-like DNA-binding domains"/>
    <property type="match status" value="1"/>
</dbReference>
<dbReference type="GO" id="GO:0003677">
    <property type="term" value="F:DNA binding"/>
    <property type="evidence" value="ECO:0007669"/>
    <property type="project" value="InterPro"/>
</dbReference>
<proteinExistence type="predicted"/>
<dbReference type="Proteomes" id="UP000481033">
    <property type="component" value="Unassembled WGS sequence"/>
</dbReference>
<dbReference type="InterPro" id="IPR001387">
    <property type="entry name" value="Cro/C1-type_HTH"/>
</dbReference>
<protein>
    <submittedName>
        <fullName evidence="1">XRE family transcriptional regulator</fullName>
    </submittedName>
</protein>
<keyword evidence="2" id="KW-1185">Reference proteome</keyword>